<evidence type="ECO:0000313" key="1">
    <source>
        <dbReference type="EMBL" id="POO03370.1"/>
    </source>
</evidence>
<protein>
    <submittedName>
        <fullName evidence="1">Uncharacterized protein</fullName>
    </submittedName>
</protein>
<dbReference type="OrthoDB" id="10278908at2759"/>
<gene>
    <name evidence="1" type="ORF">TorRG33x02_005750</name>
</gene>
<name>A0A2P5FZY7_TREOI</name>
<reference evidence="2" key="1">
    <citation type="submission" date="2016-06" db="EMBL/GenBank/DDBJ databases">
        <title>Parallel loss of symbiosis genes in relatives of nitrogen-fixing non-legume Parasponia.</title>
        <authorList>
            <person name="Van Velzen R."/>
            <person name="Holmer R."/>
            <person name="Bu F."/>
            <person name="Rutten L."/>
            <person name="Van Zeijl A."/>
            <person name="Liu W."/>
            <person name="Santuari L."/>
            <person name="Cao Q."/>
            <person name="Sharma T."/>
            <person name="Shen D."/>
            <person name="Roswanjaya Y."/>
            <person name="Wardhani T."/>
            <person name="Kalhor M.S."/>
            <person name="Jansen J."/>
            <person name="Van den Hoogen J."/>
            <person name="Gungor B."/>
            <person name="Hartog M."/>
            <person name="Hontelez J."/>
            <person name="Verver J."/>
            <person name="Yang W.-C."/>
            <person name="Schijlen E."/>
            <person name="Repin R."/>
            <person name="Schilthuizen M."/>
            <person name="Schranz E."/>
            <person name="Heidstra R."/>
            <person name="Miyata K."/>
            <person name="Fedorova E."/>
            <person name="Kohlen W."/>
            <person name="Bisseling T."/>
            <person name="Smit S."/>
            <person name="Geurts R."/>
        </authorList>
    </citation>
    <scope>NUCLEOTIDE SEQUENCE [LARGE SCALE GENOMIC DNA]</scope>
    <source>
        <strain evidence="2">cv. RG33-2</strain>
    </source>
</reference>
<dbReference type="AlphaFoldDB" id="A0A2P5FZY7"/>
<evidence type="ECO:0000313" key="2">
    <source>
        <dbReference type="Proteomes" id="UP000237000"/>
    </source>
</evidence>
<dbReference type="Proteomes" id="UP000237000">
    <property type="component" value="Unassembled WGS sequence"/>
</dbReference>
<proteinExistence type="predicted"/>
<accession>A0A2P5FZY7</accession>
<keyword evidence="2" id="KW-1185">Reference proteome</keyword>
<organism evidence="1 2">
    <name type="scientific">Trema orientale</name>
    <name type="common">Charcoal tree</name>
    <name type="synonym">Celtis orientalis</name>
    <dbReference type="NCBI Taxonomy" id="63057"/>
    <lineage>
        <taxon>Eukaryota</taxon>
        <taxon>Viridiplantae</taxon>
        <taxon>Streptophyta</taxon>
        <taxon>Embryophyta</taxon>
        <taxon>Tracheophyta</taxon>
        <taxon>Spermatophyta</taxon>
        <taxon>Magnoliopsida</taxon>
        <taxon>eudicotyledons</taxon>
        <taxon>Gunneridae</taxon>
        <taxon>Pentapetalae</taxon>
        <taxon>rosids</taxon>
        <taxon>fabids</taxon>
        <taxon>Rosales</taxon>
        <taxon>Cannabaceae</taxon>
        <taxon>Trema</taxon>
    </lineage>
</organism>
<comment type="caution">
    <text evidence="1">The sequence shown here is derived from an EMBL/GenBank/DDBJ whole genome shotgun (WGS) entry which is preliminary data.</text>
</comment>
<sequence length="60" mass="6862">MIQKKATSSDPNMISDSTGVMILNYRYEGLFPHAHPVQVNKETYSISRNTRQFRGEISSE</sequence>
<dbReference type="EMBL" id="JXTC01000002">
    <property type="protein sequence ID" value="POO03370.1"/>
    <property type="molecule type" value="Genomic_DNA"/>
</dbReference>
<dbReference type="InParanoid" id="A0A2P5FZY7"/>